<dbReference type="EMBL" id="JBHFFA010000002">
    <property type="protein sequence ID" value="KAL2642698.1"/>
    <property type="molecule type" value="Genomic_DNA"/>
</dbReference>
<dbReference type="Proteomes" id="UP001605036">
    <property type="component" value="Unassembled WGS sequence"/>
</dbReference>
<keyword evidence="2" id="KW-1185">Reference proteome</keyword>
<protein>
    <submittedName>
        <fullName evidence="1">Uncharacterized protein</fullName>
    </submittedName>
</protein>
<evidence type="ECO:0000313" key="2">
    <source>
        <dbReference type="Proteomes" id="UP001605036"/>
    </source>
</evidence>
<comment type="caution">
    <text evidence="1">The sequence shown here is derived from an EMBL/GenBank/DDBJ whole genome shotgun (WGS) entry which is preliminary data.</text>
</comment>
<organism evidence="1 2">
    <name type="scientific">Riccia fluitans</name>
    <dbReference type="NCBI Taxonomy" id="41844"/>
    <lineage>
        <taxon>Eukaryota</taxon>
        <taxon>Viridiplantae</taxon>
        <taxon>Streptophyta</taxon>
        <taxon>Embryophyta</taxon>
        <taxon>Marchantiophyta</taxon>
        <taxon>Marchantiopsida</taxon>
        <taxon>Marchantiidae</taxon>
        <taxon>Marchantiales</taxon>
        <taxon>Ricciaceae</taxon>
        <taxon>Riccia</taxon>
    </lineage>
</organism>
<reference evidence="1 2" key="1">
    <citation type="submission" date="2024-09" db="EMBL/GenBank/DDBJ databases">
        <title>Chromosome-scale assembly of Riccia fluitans.</title>
        <authorList>
            <person name="Paukszto L."/>
            <person name="Sawicki J."/>
            <person name="Karawczyk K."/>
            <person name="Piernik-Szablinska J."/>
            <person name="Szczecinska M."/>
            <person name="Mazdziarz M."/>
        </authorList>
    </citation>
    <scope>NUCLEOTIDE SEQUENCE [LARGE SCALE GENOMIC DNA]</scope>
    <source>
        <strain evidence="1">Rf_01</strain>
        <tissue evidence="1">Aerial parts of the thallus</tissue>
    </source>
</reference>
<accession>A0ABD1Z4N2</accession>
<proteinExistence type="predicted"/>
<name>A0ABD1Z4N2_9MARC</name>
<gene>
    <name evidence="1" type="ORF">R1flu_010285</name>
</gene>
<sequence length="121" mass="14263">MTKLENFKRSMIAKEKAVEETRMQKLALVQIELEEYKRSFEAPLRGWKRRLCVHRKHWLQKNLHARVQVLEDELNASKYLQEQALQAQKSARAELLEVKKELRMLQVLHQEVDEGNAASAP</sequence>
<dbReference type="AlphaFoldDB" id="A0ABD1Z4N2"/>
<evidence type="ECO:0000313" key="1">
    <source>
        <dbReference type="EMBL" id="KAL2642698.1"/>
    </source>
</evidence>